<proteinExistence type="predicted"/>
<feature type="transmembrane region" description="Helical" evidence="1">
    <location>
        <begin position="144"/>
        <end position="165"/>
    </location>
</feature>
<dbReference type="Proteomes" id="UP000050795">
    <property type="component" value="Unassembled WGS sequence"/>
</dbReference>
<reference evidence="2" key="1">
    <citation type="submission" date="2022-06" db="EMBL/GenBank/DDBJ databases">
        <authorList>
            <person name="Berger JAMES D."/>
            <person name="Berger JAMES D."/>
        </authorList>
    </citation>
    <scope>NUCLEOTIDE SEQUENCE [LARGE SCALE GENOMIC DNA]</scope>
</reference>
<feature type="transmembrane region" description="Helical" evidence="1">
    <location>
        <begin position="90"/>
        <end position="111"/>
    </location>
</feature>
<keyword evidence="1" id="KW-1133">Transmembrane helix</keyword>
<evidence type="ECO:0000313" key="3">
    <source>
        <dbReference type="WBParaSite" id="TREG1_128660.1"/>
    </source>
</evidence>
<feature type="transmembrane region" description="Helical" evidence="1">
    <location>
        <begin position="177"/>
        <end position="195"/>
    </location>
</feature>
<keyword evidence="2" id="KW-1185">Reference proteome</keyword>
<keyword evidence="1" id="KW-0472">Membrane</keyword>
<sequence>MIKFQKELCITNKDRGDSFTTYKTFSMKSTKLIGILRSLISNGTDHDHAIVYPELGVHVVVALILIIISITLMLIMMFSKTLWQYKKTMTTLITITSLLWCFAICIAFAYLLPETKYIVLIICIVLNALAVTLGITIRQLKKSVSILLFIMSMMIDLIGTVLFYLSISIAPIRNFQALAEICWCAGACIITFITINSL</sequence>
<feature type="transmembrane region" description="Helical" evidence="1">
    <location>
        <begin position="117"/>
        <end position="137"/>
    </location>
</feature>
<dbReference type="AlphaFoldDB" id="A0AA85J604"/>
<dbReference type="WBParaSite" id="TREG1_128660.1">
    <property type="protein sequence ID" value="TREG1_128660.1"/>
    <property type="gene ID" value="TREG1_128660"/>
</dbReference>
<evidence type="ECO:0000313" key="2">
    <source>
        <dbReference type="Proteomes" id="UP000050795"/>
    </source>
</evidence>
<accession>A0AA85J604</accession>
<keyword evidence="1" id="KW-0812">Transmembrane</keyword>
<organism evidence="2 3">
    <name type="scientific">Trichobilharzia regenti</name>
    <name type="common">Nasal bird schistosome</name>
    <dbReference type="NCBI Taxonomy" id="157069"/>
    <lineage>
        <taxon>Eukaryota</taxon>
        <taxon>Metazoa</taxon>
        <taxon>Spiralia</taxon>
        <taxon>Lophotrochozoa</taxon>
        <taxon>Platyhelminthes</taxon>
        <taxon>Trematoda</taxon>
        <taxon>Digenea</taxon>
        <taxon>Strigeidida</taxon>
        <taxon>Schistosomatoidea</taxon>
        <taxon>Schistosomatidae</taxon>
        <taxon>Trichobilharzia</taxon>
    </lineage>
</organism>
<evidence type="ECO:0000256" key="1">
    <source>
        <dbReference type="SAM" id="Phobius"/>
    </source>
</evidence>
<reference evidence="3" key="2">
    <citation type="submission" date="2023-11" db="UniProtKB">
        <authorList>
            <consortium name="WormBaseParasite"/>
        </authorList>
    </citation>
    <scope>IDENTIFICATION</scope>
</reference>
<protein>
    <submittedName>
        <fullName evidence="3">Uncharacterized protein</fullName>
    </submittedName>
</protein>
<name>A0AA85J604_TRIRE</name>
<feature type="transmembrane region" description="Helical" evidence="1">
    <location>
        <begin position="55"/>
        <end position="78"/>
    </location>
</feature>